<dbReference type="GO" id="GO:0004674">
    <property type="term" value="F:protein serine/threonine kinase activity"/>
    <property type="evidence" value="ECO:0007669"/>
    <property type="project" value="TreeGrafter"/>
</dbReference>
<evidence type="ECO:0008006" key="6">
    <source>
        <dbReference type="Google" id="ProtNLM"/>
    </source>
</evidence>
<feature type="compositionally biased region" description="Basic and acidic residues" evidence="1">
    <location>
        <begin position="550"/>
        <end position="561"/>
    </location>
</feature>
<dbReference type="CDD" id="cd00180">
    <property type="entry name" value="PKc"/>
    <property type="match status" value="1"/>
</dbReference>
<feature type="domain" description="Protein kinase" evidence="2">
    <location>
        <begin position="180"/>
        <end position="524"/>
    </location>
</feature>
<dbReference type="EMBL" id="MU858104">
    <property type="protein sequence ID" value="KAK4213745.1"/>
    <property type="molecule type" value="Genomic_DNA"/>
</dbReference>
<dbReference type="PANTHER" id="PTHR24359:SF1">
    <property type="entry name" value="INHIBITOR OF NUCLEAR FACTOR KAPPA-B KINASE EPSILON SUBUNIT HOMOLOG 1-RELATED"/>
    <property type="match status" value="1"/>
</dbReference>
<evidence type="ECO:0000313" key="5">
    <source>
        <dbReference type="Proteomes" id="UP001301769"/>
    </source>
</evidence>
<dbReference type="GO" id="GO:0005524">
    <property type="term" value="F:ATP binding"/>
    <property type="evidence" value="ECO:0007669"/>
    <property type="project" value="InterPro"/>
</dbReference>
<evidence type="ECO:0000313" key="4">
    <source>
        <dbReference type="EMBL" id="KAK4213745.1"/>
    </source>
</evidence>
<dbReference type="PROSITE" id="PS50234">
    <property type="entry name" value="VWFA"/>
    <property type="match status" value="1"/>
</dbReference>
<dbReference type="InterPro" id="IPR011009">
    <property type="entry name" value="Kinase-like_dom_sf"/>
</dbReference>
<proteinExistence type="predicted"/>
<sequence>MQSLELPNPFRSKSRSSSNASTANLSLSSHNNPQPSLDFTRSIEEIRRVHIGRDGNNQLKSYVPEHELRAYWTDTRVRELSQSYLPHLTIKHEVVAQRCLRLFSALVYTNRVQFFDTLQSKLSDEQLPLVQDNLPQSLRSPVFKEALEDLYEHQWIFCPMILDYARLTDLELQPDHILPFQHIQEITQGDAAHIFKVKIDKSCNRLHPRDKIRGMPLRGEAPSDGIYVLKSYHGERYRRLFLNEAKAFTTLHQKSGNEHIVGYYGSFIQSDKFNLLLQFANAGSLLDYYRDPPPTSQQDIRQFWGSLLSVLKGLHQVHQIKPKNDEPGEYRGIHEDIKPDNILLIKGGTSKSAHDFTPLLTDFGHSHFRVAKELEEEEDDMGVDRQGNQTYGAPEASKHADYLLRLPNQIPTAADIWSMGCVISDAAAWLAFGPKGREEYRKLREEFGSQVENFEDPGHYDCFHDAVGRSQAVDKMHVRIREACHPQDTITPQLLDLVQEHMLVWDWKQRLPANSVFERCRKILSASERNKTLKDMVNKVQTNVQNAAKRISESSMFREKEEEVQDEPSLETTTSEPTSPNRNAPELKDDPVISQRPAAASRSRPKLTPFRWTSKGKDKETSTQSGGTFDETVTDTSTNQDLEEQTHQSPPPIEVFPSPTVPPRPALAPHLGSHSDGGALSPLSDNTELAFDISRPSSPARASSAQPVRGVDQLAKLDLSLEEATKWRNDWKNYGQLHPEQHRIIKDLQATLKGRDHIFFIDDSRTMKPHSSEVETALETLAYIVKPQDGKDSFGAVSVAIRSTSTASGNRPTMLHTNSSQTSRLVDIVRQKCTYQRIEIVIEDVFSDLVDKEIIPRLPLESPSRDALAETSGRSPGSAPILQRSASSASRRSGSHSTSNANPISVIVLTNGQWGDGKAGAGIDGPIRRLTHQLKERELKRTQVMIQFLRFGNDENGIRHLDYLGRLGREDTDEDRGYSIVDTQPVTGNLCSILIGSIASKL</sequence>
<dbReference type="PANTHER" id="PTHR24359">
    <property type="entry name" value="SERINE/THREONINE-PROTEIN KINASE SBK1"/>
    <property type="match status" value="1"/>
</dbReference>
<dbReference type="PROSITE" id="PS50011">
    <property type="entry name" value="PROTEIN_KINASE_DOM"/>
    <property type="match status" value="1"/>
</dbReference>
<evidence type="ECO:0000259" key="2">
    <source>
        <dbReference type="PROSITE" id="PS50011"/>
    </source>
</evidence>
<feature type="compositionally biased region" description="Pro residues" evidence="1">
    <location>
        <begin position="649"/>
        <end position="666"/>
    </location>
</feature>
<dbReference type="Gene3D" id="1.10.510.10">
    <property type="entry name" value="Transferase(Phosphotransferase) domain 1"/>
    <property type="match status" value="1"/>
</dbReference>
<organism evidence="4 5">
    <name type="scientific">Rhypophila decipiens</name>
    <dbReference type="NCBI Taxonomy" id="261697"/>
    <lineage>
        <taxon>Eukaryota</taxon>
        <taxon>Fungi</taxon>
        <taxon>Dikarya</taxon>
        <taxon>Ascomycota</taxon>
        <taxon>Pezizomycotina</taxon>
        <taxon>Sordariomycetes</taxon>
        <taxon>Sordariomycetidae</taxon>
        <taxon>Sordariales</taxon>
        <taxon>Naviculisporaceae</taxon>
        <taxon>Rhypophila</taxon>
    </lineage>
</organism>
<gene>
    <name evidence="4" type="ORF">QBC37DRAFT_422527</name>
</gene>
<dbReference type="AlphaFoldDB" id="A0AAN7BAA0"/>
<feature type="region of interest" description="Disordered" evidence="1">
    <location>
        <begin position="863"/>
        <end position="901"/>
    </location>
</feature>
<accession>A0AAN7BAA0</accession>
<reference evidence="4" key="2">
    <citation type="submission" date="2023-05" db="EMBL/GenBank/DDBJ databases">
        <authorList>
            <consortium name="Lawrence Berkeley National Laboratory"/>
            <person name="Steindorff A."/>
            <person name="Hensen N."/>
            <person name="Bonometti L."/>
            <person name="Westerberg I."/>
            <person name="Brannstrom I.O."/>
            <person name="Guillou S."/>
            <person name="Cros-Aarteil S."/>
            <person name="Calhoun S."/>
            <person name="Haridas S."/>
            <person name="Kuo A."/>
            <person name="Mondo S."/>
            <person name="Pangilinan J."/>
            <person name="Riley R."/>
            <person name="Labutti K."/>
            <person name="Andreopoulos B."/>
            <person name="Lipzen A."/>
            <person name="Chen C."/>
            <person name="Yanf M."/>
            <person name="Daum C."/>
            <person name="Ng V."/>
            <person name="Clum A."/>
            <person name="Ohm R."/>
            <person name="Martin F."/>
            <person name="Silar P."/>
            <person name="Natvig D."/>
            <person name="Lalanne C."/>
            <person name="Gautier V."/>
            <person name="Ament-Velasquez S.L."/>
            <person name="Kruys A."/>
            <person name="Hutchinson M.I."/>
            <person name="Powell A.J."/>
            <person name="Barry K."/>
            <person name="Miller A.N."/>
            <person name="Grigoriev I.V."/>
            <person name="Debuchy R."/>
            <person name="Gladieux P."/>
            <person name="Thoren M.H."/>
            <person name="Johannesson H."/>
        </authorList>
    </citation>
    <scope>NUCLEOTIDE SEQUENCE</scope>
    <source>
        <strain evidence="4">PSN293</strain>
    </source>
</reference>
<feature type="compositionally biased region" description="Low complexity" evidence="1">
    <location>
        <begin position="884"/>
        <end position="901"/>
    </location>
</feature>
<dbReference type="InterPro" id="IPR002035">
    <property type="entry name" value="VWF_A"/>
</dbReference>
<dbReference type="SMART" id="SM00220">
    <property type="entry name" value="S_TKc"/>
    <property type="match status" value="1"/>
</dbReference>
<keyword evidence="5" id="KW-1185">Reference proteome</keyword>
<evidence type="ECO:0000256" key="1">
    <source>
        <dbReference type="SAM" id="MobiDB-lite"/>
    </source>
</evidence>
<feature type="compositionally biased region" description="Low complexity" evidence="1">
    <location>
        <begin position="15"/>
        <end position="29"/>
    </location>
</feature>
<feature type="domain" description="VWFA" evidence="3">
    <location>
        <begin position="756"/>
        <end position="998"/>
    </location>
</feature>
<dbReference type="Pfam" id="PF00069">
    <property type="entry name" value="Pkinase"/>
    <property type="match status" value="1"/>
</dbReference>
<comment type="caution">
    <text evidence="4">The sequence shown here is derived from an EMBL/GenBank/DDBJ whole genome shotgun (WGS) entry which is preliminary data.</text>
</comment>
<dbReference type="InterPro" id="IPR000719">
    <property type="entry name" value="Prot_kinase_dom"/>
</dbReference>
<feature type="compositionally biased region" description="Low complexity" evidence="1">
    <location>
        <begin position="570"/>
        <end position="580"/>
    </location>
</feature>
<dbReference type="Proteomes" id="UP001301769">
    <property type="component" value="Unassembled WGS sequence"/>
</dbReference>
<dbReference type="SUPFAM" id="SSF56112">
    <property type="entry name" value="Protein kinase-like (PK-like)"/>
    <property type="match status" value="1"/>
</dbReference>
<protein>
    <recommendedName>
        <fullName evidence="6">Protein kinase domain-containing protein</fullName>
    </recommendedName>
</protein>
<feature type="region of interest" description="Disordered" evidence="1">
    <location>
        <begin position="548"/>
        <end position="684"/>
    </location>
</feature>
<feature type="region of interest" description="Disordered" evidence="1">
    <location>
        <begin position="1"/>
        <end position="37"/>
    </location>
</feature>
<name>A0AAN7BAA0_9PEZI</name>
<reference evidence="4" key="1">
    <citation type="journal article" date="2023" name="Mol. Phylogenet. Evol.">
        <title>Genome-scale phylogeny and comparative genomics of the fungal order Sordariales.</title>
        <authorList>
            <person name="Hensen N."/>
            <person name="Bonometti L."/>
            <person name="Westerberg I."/>
            <person name="Brannstrom I.O."/>
            <person name="Guillou S."/>
            <person name="Cros-Aarteil S."/>
            <person name="Calhoun S."/>
            <person name="Haridas S."/>
            <person name="Kuo A."/>
            <person name="Mondo S."/>
            <person name="Pangilinan J."/>
            <person name="Riley R."/>
            <person name="LaButti K."/>
            <person name="Andreopoulos B."/>
            <person name="Lipzen A."/>
            <person name="Chen C."/>
            <person name="Yan M."/>
            <person name="Daum C."/>
            <person name="Ng V."/>
            <person name="Clum A."/>
            <person name="Steindorff A."/>
            <person name="Ohm R.A."/>
            <person name="Martin F."/>
            <person name="Silar P."/>
            <person name="Natvig D.O."/>
            <person name="Lalanne C."/>
            <person name="Gautier V."/>
            <person name="Ament-Velasquez S.L."/>
            <person name="Kruys A."/>
            <person name="Hutchinson M.I."/>
            <person name="Powell A.J."/>
            <person name="Barry K."/>
            <person name="Miller A.N."/>
            <person name="Grigoriev I.V."/>
            <person name="Debuchy R."/>
            <person name="Gladieux P."/>
            <person name="Hiltunen Thoren M."/>
            <person name="Johannesson H."/>
        </authorList>
    </citation>
    <scope>NUCLEOTIDE SEQUENCE</scope>
    <source>
        <strain evidence="4">PSN293</strain>
    </source>
</reference>
<evidence type="ECO:0000259" key="3">
    <source>
        <dbReference type="PROSITE" id="PS50234"/>
    </source>
</evidence>